<evidence type="ECO:0000313" key="2">
    <source>
        <dbReference type="EMBL" id="KAH9845793.1"/>
    </source>
</evidence>
<sequence length="168" mass="19099">MSSSSSSSPSSSSSSSAPKSPQRATAEALVQAFNDMDIDRIIACRSRDCRRIILPASLRHPPTDNQQYERSLRQLKAIFHNFELTVRDWLEDVPARRIVMYLQARADTEAGEYVNEYMWTLDFDESGERVVRSTEFVDAVVNVQFWPKLAAAMRRHAEQQGVTMAGER</sequence>
<comment type="caution">
    <text evidence="2">The sequence shown here is derived from an EMBL/GenBank/DDBJ whole genome shotgun (WGS) entry which is preliminary data.</text>
</comment>
<dbReference type="OrthoDB" id="3758478at2759"/>
<dbReference type="PANTHER" id="PTHR39598:SF1">
    <property type="entry name" value="AUSTINOID BIOSYNTHESIS CLUSTERS PROTEIN F-RELATED"/>
    <property type="match status" value="1"/>
</dbReference>
<dbReference type="InterPro" id="IPR050977">
    <property type="entry name" value="Fungal_Meroterpenoid_Isomerase"/>
</dbReference>
<gene>
    <name evidence="2" type="ORF">Tdes44962_MAKER00003</name>
</gene>
<accession>A0A9W7W768</accession>
<organism evidence="2 3">
    <name type="scientific">Teratosphaeria destructans</name>
    <dbReference type="NCBI Taxonomy" id="418781"/>
    <lineage>
        <taxon>Eukaryota</taxon>
        <taxon>Fungi</taxon>
        <taxon>Dikarya</taxon>
        <taxon>Ascomycota</taxon>
        <taxon>Pezizomycotina</taxon>
        <taxon>Dothideomycetes</taxon>
        <taxon>Dothideomycetidae</taxon>
        <taxon>Mycosphaerellales</taxon>
        <taxon>Teratosphaeriaceae</taxon>
        <taxon>Teratosphaeria</taxon>
    </lineage>
</organism>
<proteinExistence type="predicted"/>
<dbReference type="Gene3D" id="3.10.450.50">
    <property type="match status" value="1"/>
</dbReference>
<dbReference type="PANTHER" id="PTHR39598">
    <property type="entry name" value="AUSTINOL SYNTHESIS PROTEIN F-RELATED"/>
    <property type="match status" value="1"/>
</dbReference>
<dbReference type="AlphaFoldDB" id="A0A9W7W768"/>
<reference evidence="2 3" key="2">
    <citation type="journal article" date="2021" name="Curr. Genet.">
        <title>Genetic response to nitrogen starvation in the aggressive Eucalyptus foliar pathogen Teratosphaeria destructans.</title>
        <authorList>
            <person name="Havenga M."/>
            <person name="Wingfield B.D."/>
            <person name="Wingfield M.J."/>
            <person name="Dreyer L.L."/>
            <person name="Roets F."/>
            <person name="Aylward J."/>
        </authorList>
    </citation>
    <scope>NUCLEOTIDE SEQUENCE [LARGE SCALE GENOMIC DNA]</scope>
    <source>
        <strain evidence="2">CMW44962</strain>
    </source>
</reference>
<evidence type="ECO:0000256" key="1">
    <source>
        <dbReference type="SAM" id="MobiDB-lite"/>
    </source>
</evidence>
<dbReference type="EMBL" id="RIBY02000001">
    <property type="protein sequence ID" value="KAH9845793.1"/>
    <property type="molecule type" value="Genomic_DNA"/>
</dbReference>
<reference evidence="2 3" key="1">
    <citation type="journal article" date="2018" name="IMA Fungus">
        <title>IMA Genome-F 10: Nine draft genome sequences of Claviceps purpurea s.lat., including C. arundinis, C. humidiphila, and C. cf. spartinae, pseudomolecules for the pitch canker pathogen Fusarium circinatum, draft genome of Davidsoniella eucalypti, Grosmannia galeiformis, Quambalaria eucalypti, and Teratosphaeria destructans.</title>
        <authorList>
            <person name="Wingfield B.D."/>
            <person name="Liu M."/>
            <person name="Nguyen H.D."/>
            <person name="Lane F.A."/>
            <person name="Morgan S.W."/>
            <person name="De Vos L."/>
            <person name="Wilken P.M."/>
            <person name="Duong T.A."/>
            <person name="Aylward J."/>
            <person name="Coetzee M.P."/>
            <person name="Dadej K."/>
            <person name="De Beer Z.W."/>
            <person name="Findlay W."/>
            <person name="Havenga M."/>
            <person name="Kolarik M."/>
            <person name="Menzies J.G."/>
            <person name="Naidoo K."/>
            <person name="Pochopski O."/>
            <person name="Shoukouhi P."/>
            <person name="Santana Q.C."/>
            <person name="Seifert K.A."/>
            <person name="Soal N."/>
            <person name="Steenkamp E.T."/>
            <person name="Tatham C.T."/>
            <person name="van der Nest M.A."/>
            <person name="Wingfield M.J."/>
        </authorList>
    </citation>
    <scope>NUCLEOTIDE SEQUENCE [LARGE SCALE GENOMIC DNA]</scope>
    <source>
        <strain evidence="2">CMW44962</strain>
    </source>
</reference>
<dbReference type="Proteomes" id="UP001138500">
    <property type="component" value="Unassembled WGS sequence"/>
</dbReference>
<keyword evidence="3" id="KW-1185">Reference proteome</keyword>
<feature type="region of interest" description="Disordered" evidence="1">
    <location>
        <begin position="1"/>
        <end position="23"/>
    </location>
</feature>
<dbReference type="InterPro" id="IPR032710">
    <property type="entry name" value="NTF2-like_dom_sf"/>
</dbReference>
<protein>
    <submittedName>
        <fullName evidence="2">Cytochrome-P450</fullName>
    </submittedName>
</protein>
<feature type="compositionally biased region" description="Low complexity" evidence="1">
    <location>
        <begin position="1"/>
        <end position="21"/>
    </location>
</feature>
<dbReference type="SUPFAM" id="SSF54427">
    <property type="entry name" value="NTF2-like"/>
    <property type="match status" value="1"/>
</dbReference>
<evidence type="ECO:0000313" key="3">
    <source>
        <dbReference type="Proteomes" id="UP001138500"/>
    </source>
</evidence>
<name>A0A9W7W768_9PEZI</name>